<feature type="region of interest" description="Disordered" evidence="1">
    <location>
        <begin position="1"/>
        <end position="53"/>
    </location>
</feature>
<protein>
    <submittedName>
        <fullName evidence="2">Uncharacterized protein</fullName>
    </submittedName>
</protein>
<dbReference type="EMBL" id="JAACNO010001630">
    <property type="protein sequence ID" value="KAF4138808.1"/>
    <property type="molecule type" value="Genomic_DNA"/>
</dbReference>
<evidence type="ECO:0000313" key="3">
    <source>
        <dbReference type="EMBL" id="KAF4138808.1"/>
    </source>
</evidence>
<name>A0A833WGG6_PHYIN</name>
<evidence type="ECO:0000256" key="1">
    <source>
        <dbReference type="SAM" id="MobiDB-lite"/>
    </source>
</evidence>
<evidence type="ECO:0000313" key="2">
    <source>
        <dbReference type="EMBL" id="KAF4033560.1"/>
    </source>
</evidence>
<sequence length="329" mass="34913">MAVAAASTVSCNSQFSEHTSPVRQPDAVAHDAEPSPHKIRPIRQQADRSSFRSSLQIEVEQANDGEVMDFNDIVDPDFSSSDESDAQTVARLIISVESESRQSSEAASELSATDAKVQRTVQDLRLSLLTTQMTASRKKSDSDADSTATVVFDSDDNSDSASREEVIALSSAAPSHADGKVQVASTEELPLDEFPTPVTVSGTNHEDVNTDIVPVGERATPPDAMSTSSPVNGHPTAPASRRSSGGVQVVPRCQTSNSDRQSLRPIVSPPAGCTHFAAPCTLPGAGSQVGFALHAPFTLRGVTKVWIQILNNRLPSPLPPKNTCCVKFI</sequence>
<organism evidence="2 4">
    <name type="scientific">Phytophthora infestans</name>
    <name type="common">Potato late blight agent</name>
    <name type="synonym">Botrytis infestans</name>
    <dbReference type="NCBI Taxonomy" id="4787"/>
    <lineage>
        <taxon>Eukaryota</taxon>
        <taxon>Sar</taxon>
        <taxon>Stramenopiles</taxon>
        <taxon>Oomycota</taxon>
        <taxon>Peronosporomycetes</taxon>
        <taxon>Peronosporales</taxon>
        <taxon>Peronosporaceae</taxon>
        <taxon>Phytophthora</taxon>
    </lineage>
</organism>
<dbReference type="Proteomes" id="UP000602510">
    <property type="component" value="Unassembled WGS sequence"/>
</dbReference>
<feature type="compositionally biased region" description="Polar residues" evidence="1">
    <location>
        <begin position="7"/>
        <end position="22"/>
    </location>
</feature>
<keyword evidence="4" id="KW-1185">Reference proteome</keyword>
<feature type="region of interest" description="Disordered" evidence="1">
    <location>
        <begin position="219"/>
        <end position="264"/>
    </location>
</feature>
<gene>
    <name evidence="2" type="ORF">GN244_ATG14530</name>
    <name evidence="3" type="ORF">GN958_ATG12017</name>
</gene>
<reference evidence="2" key="1">
    <citation type="submission" date="2020-04" db="EMBL/GenBank/DDBJ databases">
        <title>Hybrid Assembly of Korean Phytophthora infestans isolates.</title>
        <authorList>
            <person name="Prokchorchik M."/>
            <person name="Lee Y."/>
            <person name="Seo J."/>
            <person name="Cho J.-H."/>
            <person name="Park Y.-E."/>
            <person name="Jang D.-C."/>
            <person name="Im J.-S."/>
            <person name="Choi J.-G."/>
            <person name="Park H.-J."/>
            <person name="Lee G.-B."/>
            <person name="Lee Y.-G."/>
            <person name="Hong S.-Y."/>
            <person name="Cho K."/>
            <person name="Sohn K.H."/>
        </authorList>
    </citation>
    <scope>NUCLEOTIDE SEQUENCE</scope>
    <source>
        <strain evidence="2">KR_1_A1</strain>
        <strain evidence="3">KR_2_A2</strain>
    </source>
</reference>
<comment type="caution">
    <text evidence="2">The sequence shown here is derived from an EMBL/GenBank/DDBJ whole genome shotgun (WGS) entry which is preliminary data.</text>
</comment>
<accession>A0A833WGG6</accession>
<dbReference type="AlphaFoldDB" id="A0A833WGG6"/>
<dbReference type="Proteomes" id="UP000704712">
    <property type="component" value="Unassembled WGS sequence"/>
</dbReference>
<dbReference type="EMBL" id="WSZM01000417">
    <property type="protein sequence ID" value="KAF4033560.1"/>
    <property type="molecule type" value="Genomic_DNA"/>
</dbReference>
<evidence type="ECO:0000313" key="4">
    <source>
        <dbReference type="Proteomes" id="UP000602510"/>
    </source>
</evidence>
<feature type="region of interest" description="Disordered" evidence="1">
    <location>
        <begin position="133"/>
        <end position="188"/>
    </location>
</feature>
<proteinExistence type="predicted"/>